<dbReference type="GO" id="GO:0016020">
    <property type="term" value="C:membrane"/>
    <property type="evidence" value="ECO:0007669"/>
    <property type="project" value="UniProtKB-SubCell"/>
</dbReference>
<reference evidence="7 8" key="1">
    <citation type="submission" date="2017-11" db="EMBL/GenBank/DDBJ databases">
        <title>De-novo sequencing of pomegranate (Punica granatum L.) genome.</title>
        <authorList>
            <person name="Akparov Z."/>
            <person name="Amiraslanov A."/>
            <person name="Hajiyeva S."/>
            <person name="Abbasov M."/>
            <person name="Kaur K."/>
            <person name="Hamwieh A."/>
            <person name="Solovyev V."/>
            <person name="Salamov A."/>
            <person name="Braich B."/>
            <person name="Kosarev P."/>
            <person name="Mahmoud A."/>
            <person name="Hajiyev E."/>
            <person name="Babayeva S."/>
            <person name="Izzatullayeva V."/>
            <person name="Mammadov A."/>
            <person name="Mammadov A."/>
            <person name="Sharifova S."/>
            <person name="Ojaghi J."/>
            <person name="Eynullazada K."/>
            <person name="Bayramov B."/>
            <person name="Abdulazimova A."/>
            <person name="Shahmuradov I."/>
        </authorList>
    </citation>
    <scope>NUCLEOTIDE SEQUENCE [LARGE SCALE GENOMIC DNA]</scope>
    <source>
        <strain evidence="8">cv. AG2017</strain>
        <tissue evidence="7">Leaf</tissue>
    </source>
</reference>
<evidence type="ECO:0000256" key="4">
    <source>
        <dbReference type="ARBA" id="ARBA00022989"/>
    </source>
</evidence>
<dbReference type="Proteomes" id="UP000233551">
    <property type="component" value="Unassembled WGS sequence"/>
</dbReference>
<evidence type="ECO:0000256" key="1">
    <source>
        <dbReference type="ARBA" id="ARBA00004167"/>
    </source>
</evidence>
<organism evidence="7 8">
    <name type="scientific">Punica granatum</name>
    <name type="common">Pomegranate</name>
    <dbReference type="NCBI Taxonomy" id="22663"/>
    <lineage>
        <taxon>Eukaryota</taxon>
        <taxon>Viridiplantae</taxon>
        <taxon>Streptophyta</taxon>
        <taxon>Embryophyta</taxon>
        <taxon>Tracheophyta</taxon>
        <taxon>Spermatophyta</taxon>
        <taxon>Magnoliopsida</taxon>
        <taxon>eudicotyledons</taxon>
        <taxon>Gunneridae</taxon>
        <taxon>Pentapetalae</taxon>
        <taxon>rosids</taxon>
        <taxon>malvids</taxon>
        <taxon>Myrtales</taxon>
        <taxon>Lythraceae</taxon>
        <taxon>Punica</taxon>
    </lineage>
</organism>
<dbReference type="EMBL" id="PGOL01000993">
    <property type="protein sequence ID" value="PKI61976.1"/>
    <property type="molecule type" value="Genomic_DNA"/>
</dbReference>
<sequence>MSLKRLPDLFLLCAVEVPSTLPSITLKFLLGGDSSLNHSVLHFSKMNLLGDDASWLAQAKSIHNSFHCYNAWDNRGPKNSQNKQLSNSSYLSGIEQLNPLCVFTEQNKNHYILPVTTSRRYFIKEAFHYGNYDGLSQAPTFDLKFDGNKWTTVSTNFTNIVP</sequence>
<comment type="subcellular location">
    <subcellularLocation>
        <location evidence="1">Membrane</location>
        <topology evidence="1">Single-pass membrane protein</topology>
    </subcellularLocation>
</comment>
<dbReference type="AlphaFoldDB" id="A0A2I0K2P3"/>
<evidence type="ECO:0000313" key="7">
    <source>
        <dbReference type="EMBL" id="PKI61976.1"/>
    </source>
</evidence>
<evidence type="ECO:0000313" key="8">
    <source>
        <dbReference type="Proteomes" id="UP000233551"/>
    </source>
</evidence>
<comment type="caution">
    <text evidence="7">The sequence shown here is derived from an EMBL/GenBank/DDBJ whole genome shotgun (WGS) entry which is preliminary data.</text>
</comment>
<keyword evidence="4" id="KW-1133">Transmembrane helix</keyword>
<proteinExistence type="predicted"/>
<keyword evidence="3" id="KW-0732">Signal</keyword>
<keyword evidence="5" id="KW-0472">Membrane</keyword>
<dbReference type="STRING" id="22663.A0A2I0K2P3"/>
<dbReference type="InterPro" id="IPR024788">
    <property type="entry name" value="Malectin-like_Carb-bd_dom"/>
</dbReference>
<name>A0A2I0K2P3_PUNGR</name>
<evidence type="ECO:0000259" key="6">
    <source>
        <dbReference type="Pfam" id="PF12819"/>
    </source>
</evidence>
<accession>A0A2I0K2P3</accession>
<evidence type="ECO:0000256" key="5">
    <source>
        <dbReference type="ARBA" id="ARBA00023136"/>
    </source>
</evidence>
<gene>
    <name evidence="7" type="ORF">CRG98_017702</name>
</gene>
<dbReference type="Pfam" id="PF12819">
    <property type="entry name" value="Malectin_like"/>
    <property type="match status" value="1"/>
</dbReference>
<protein>
    <recommendedName>
        <fullName evidence="6">Malectin-like domain-containing protein</fullName>
    </recommendedName>
</protein>
<keyword evidence="2" id="KW-0812">Transmembrane</keyword>
<evidence type="ECO:0000256" key="3">
    <source>
        <dbReference type="ARBA" id="ARBA00022729"/>
    </source>
</evidence>
<keyword evidence="8" id="KW-1185">Reference proteome</keyword>
<feature type="domain" description="Malectin-like" evidence="6">
    <location>
        <begin position="82"/>
        <end position="156"/>
    </location>
</feature>
<evidence type="ECO:0000256" key="2">
    <source>
        <dbReference type="ARBA" id="ARBA00022692"/>
    </source>
</evidence>